<protein>
    <submittedName>
        <fullName evidence="2">Uncharacterized protein</fullName>
    </submittedName>
</protein>
<keyword evidence="3" id="KW-1185">Reference proteome</keyword>
<evidence type="ECO:0000256" key="1">
    <source>
        <dbReference type="SAM" id="MobiDB-lite"/>
    </source>
</evidence>
<evidence type="ECO:0000313" key="3">
    <source>
        <dbReference type="Proteomes" id="UP001159427"/>
    </source>
</evidence>
<proteinExistence type="predicted"/>
<evidence type="ECO:0000313" key="2">
    <source>
        <dbReference type="EMBL" id="CAH3148714.1"/>
    </source>
</evidence>
<dbReference type="Proteomes" id="UP001159427">
    <property type="component" value="Unassembled WGS sequence"/>
</dbReference>
<sequence>MALISSNLTYVHAKPTDSLIPPGTSSSRNITQMPTEKTGRNPRAISRRVQSAGLKAEQATNNQGVLLTAGGAGFNITRFPSSLSDNPCIKRFRDIFIYNYFFPIPICKKHQGCYAVKKIVNFGKGRTFAITTNCQRVTM</sequence>
<accession>A0ABN8PQH4</accession>
<dbReference type="EMBL" id="CALNXI010000957">
    <property type="protein sequence ID" value="CAH3148714.1"/>
    <property type="molecule type" value="Genomic_DNA"/>
</dbReference>
<organism evidence="2 3">
    <name type="scientific">Porites evermanni</name>
    <dbReference type="NCBI Taxonomy" id="104178"/>
    <lineage>
        <taxon>Eukaryota</taxon>
        <taxon>Metazoa</taxon>
        <taxon>Cnidaria</taxon>
        <taxon>Anthozoa</taxon>
        <taxon>Hexacorallia</taxon>
        <taxon>Scleractinia</taxon>
        <taxon>Fungiina</taxon>
        <taxon>Poritidae</taxon>
        <taxon>Porites</taxon>
    </lineage>
</organism>
<feature type="compositionally biased region" description="Polar residues" evidence="1">
    <location>
        <begin position="23"/>
        <end position="35"/>
    </location>
</feature>
<gene>
    <name evidence="2" type="ORF">PEVE_00044684</name>
</gene>
<reference evidence="2 3" key="1">
    <citation type="submission" date="2022-05" db="EMBL/GenBank/DDBJ databases">
        <authorList>
            <consortium name="Genoscope - CEA"/>
            <person name="William W."/>
        </authorList>
    </citation>
    <scope>NUCLEOTIDE SEQUENCE [LARGE SCALE GENOMIC DNA]</scope>
</reference>
<name>A0ABN8PQH4_9CNID</name>
<comment type="caution">
    <text evidence="2">The sequence shown here is derived from an EMBL/GenBank/DDBJ whole genome shotgun (WGS) entry which is preliminary data.</text>
</comment>
<feature type="region of interest" description="Disordered" evidence="1">
    <location>
        <begin position="20"/>
        <end position="42"/>
    </location>
</feature>